<comment type="caution">
    <text evidence="5">The sequence shown here is derived from an EMBL/GenBank/DDBJ whole genome shotgun (WGS) entry which is preliminary data.</text>
</comment>
<evidence type="ECO:0000256" key="3">
    <source>
        <dbReference type="PROSITE-ProRule" id="PRU00708"/>
    </source>
</evidence>
<dbReference type="PROSITE" id="PS51375">
    <property type="entry name" value="PPR"/>
    <property type="match status" value="2"/>
</dbReference>
<feature type="repeat" description="PPR" evidence="3">
    <location>
        <begin position="197"/>
        <end position="231"/>
    </location>
</feature>
<evidence type="ECO:0000313" key="6">
    <source>
        <dbReference type="Proteomes" id="UP000287651"/>
    </source>
</evidence>
<keyword evidence="2" id="KW-0677">Repeat</keyword>
<dbReference type="NCBIfam" id="TIGR00756">
    <property type="entry name" value="PPR"/>
    <property type="match status" value="1"/>
</dbReference>
<gene>
    <name evidence="5" type="ORF">B296_00013370</name>
</gene>
<evidence type="ECO:0000256" key="2">
    <source>
        <dbReference type="ARBA" id="ARBA00022737"/>
    </source>
</evidence>
<accession>A0A427AWG3</accession>
<feature type="region of interest" description="Disordered" evidence="4">
    <location>
        <begin position="21"/>
        <end position="59"/>
    </location>
</feature>
<dbReference type="PANTHER" id="PTHR45717:SF4">
    <property type="entry name" value="OS04G0450200 PROTEIN"/>
    <property type="match status" value="1"/>
</dbReference>
<evidence type="ECO:0000256" key="1">
    <source>
        <dbReference type="ARBA" id="ARBA00007626"/>
    </source>
</evidence>
<dbReference type="AlphaFoldDB" id="A0A427AWG3"/>
<name>A0A427AWG3_ENSVE</name>
<dbReference type="InterPro" id="IPR002885">
    <property type="entry name" value="PPR_rpt"/>
</dbReference>
<dbReference type="EMBL" id="AMZH03001111">
    <property type="protein sequence ID" value="RRT80571.1"/>
    <property type="molecule type" value="Genomic_DNA"/>
</dbReference>
<evidence type="ECO:0000313" key="5">
    <source>
        <dbReference type="EMBL" id="RRT80571.1"/>
    </source>
</evidence>
<dbReference type="PANTHER" id="PTHR45717">
    <property type="entry name" value="OS12G0527900 PROTEIN"/>
    <property type="match status" value="1"/>
</dbReference>
<dbReference type="Pfam" id="PF13041">
    <property type="entry name" value="PPR_2"/>
    <property type="match status" value="1"/>
</dbReference>
<dbReference type="GO" id="GO:0005739">
    <property type="term" value="C:mitochondrion"/>
    <property type="evidence" value="ECO:0007669"/>
    <property type="project" value="TreeGrafter"/>
</dbReference>
<organism evidence="5 6">
    <name type="scientific">Ensete ventricosum</name>
    <name type="common">Abyssinian banana</name>
    <name type="synonym">Musa ensete</name>
    <dbReference type="NCBI Taxonomy" id="4639"/>
    <lineage>
        <taxon>Eukaryota</taxon>
        <taxon>Viridiplantae</taxon>
        <taxon>Streptophyta</taxon>
        <taxon>Embryophyta</taxon>
        <taxon>Tracheophyta</taxon>
        <taxon>Spermatophyta</taxon>
        <taxon>Magnoliopsida</taxon>
        <taxon>Liliopsida</taxon>
        <taxon>Zingiberales</taxon>
        <taxon>Musaceae</taxon>
        <taxon>Ensete</taxon>
    </lineage>
</organism>
<feature type="repeat" description="PPR" evidence="3">
    <location>
        <begin position="162"/>
        <end position="196"/>
    </location>
</feature>
<dbReference type="GO" id="GO:0003729">
    <property type="term" value="F:mRNA binding"/>
    <property type="evidence" value="ECO:0007669"/>
    <property type="project" value="UniProtKB-ARBA"/>
</dbReference>
<dbReference type="Gene3D" id="1.25.40.10">
    <property type="entry name" value="Tetratricopeptide repeat domain"/>
    <property type="match status" value="2"/>
</dbReference>
<evidence type="ECO:0000256" key="4">
    <source>
        <dbReference type="SAM" id="MobiDB-lite"/>
    </source>
</evidence>
<sequence>MNMATASLFAALVRGSRPRSLRVSNRRASPIAFPGSPPRSFSSVLPKSDGLSVEEEPADPEDDLRSRVFRLRLPKRSATAVLDRWVGEGRTVSASELRQIAKDLRRSQRYKHALEISEWMKTHREAELSDRDYAMRIDLITKVFGVNAAEDFFQGLPSSAKSCEACTALLHSYAAAKLTEKAEKLFERIKESSLSSSALAYNEMMTLYISVGQLDKIFPIVEELKRRKVTPDLFTYNLWISSYAAILDISAARNILDEMAREPNSDKHWITYMRLADIYLTAGRLVDSDFSLAETDKKISQQQWITYDFLIILHASLGNSQMLNEIWKSMRSTSQKMTSRNYICIISSYLMLERLKEAGEVIDEWRKSKAEEFDISDCDRLFEALKKAGLVDTANKFRELMLQKDCGLTSSSCC</sequence>
<protein>
    <recommendedName>
        <fullName evidence="7">Pentacotripeptide-repeat region of PRORP domain-containing protein</fullName>
    </recommendedName>
</protein>
<evidence type="ECO:0008006" key="7">
    <source>
        <dbReference type="Google" id="ProtNLM"/>
    </source>
</evidence>
<dbReference type="Proteomes" id="UP000287651">
    <property type="component" value="Unassembled WGS sequence"/>
</dbReference>
<comment type="similarity">
    <text evidence="1">Belongs to the PPR family. P subfamily.</text>
</comment>
<proteinExistence type="inferred from homology"/>
<reference evidence="5 6" key="1">
    <citation type="journal article" date="2014" name="Agronomy (Basel)">
        <title>A Draft Genome Sequence for Ensete ventricosum, the Drought-Tolerant Tree Against Hunger.</title>
        <authorList>
            <person name="Harrison J."/>
            <person name="Moore K.A."/>
            <person name="Paszkiewicz K."/>
            <person name="Jones T."/>
            <person name="Grant M."/>
            <person name="Ambacheew D."/>
            <person name="Muzemil S."/>
            <person name="Studholme D.J."/>
        </authorList>
    </citation>
    <scope>NUCLEOTIDE SEQUENCE [LARGE SCALE GENOMIC DNA]</scope>
</reference>
<dbReference type="Pfam" id="PF01535">
    <property type="entry name" value="PPR"/>
    <property type="match status" value="1"/>
</dbReference>
<dbReference type="InterPro" id="IPR011990">
    <property type="entry name" value="TPR-like_helical_dom_sf"/>
</dbReference>